<protein>
    <submittedName>
        <fullName evidence="6">Extracellular solute-binding protein</fullName>
    </submittedName>
</protein>
<feature type="region of interest" description="Disordered" evidence="5">
    <location>
        <begin position="1"/>
        <end position="37"/>
    </location>
</feature>
<dbReference type="EMBL" id="WHJE01000024">
    <property type="protein sequence ID" value="KAE8764740.1"/>
    <property type="molecule type" value="Genomic_DNA"/>
</dbReference>
<evidence type="ECO:0000256" key="5">
    <source>
        <dbReference type="SAM" id="MobiDB-lite"/>
    </source>
</evidence>
<name>A0A7J5UR98_9MICO</name>
<dbReference type="PANTHER" id="PTHR43649:SF31">
    <property type="entry name" value="SN-GLYCEROL-3-PHOSPHATE-BINDING PERIPLASMIC PROTEIN UGPB"/>
    <property type="match status" value="1"/>
</dbReference>
<evidence type="ECO:0000256" key="3">
    <source>
        <dbReference type="ARBA" id="ARBA00022448"/>
    </source>
</evidence>
<organism evidence="6 7">
    <name type="scientific">Georgenia thermotolerans</name>
    <dbReference type="NCBI Taxonomy" id="527326"/>
    <lineage>
        <taxon>Bacteria</taxon>
        <taxon>Bacillati</taxon>
        <taxon>Actinomycetota</taxon>
        <taxon>Actinomycetes</taxon>
        <taxon>Micrococcales</taxon>
        <taxon>Bogoriellaceae</taxon>
        <taxon>Georgenia</taxon>
    </lineage>
</organism>
<reference evidence="6 7" key="1">
    <citation type="submission" date="2019-10" db="EMBL/GenBank/DDBJ databases">
        <title>Georgenia wutianyii sp. nov. and Georgenia yuyongxinii sp. nov. isolated from plateau pika (Ochotona curzoniae) in the Qinghai-Tibet plateau of China.</title>
        <authorList>
            <person name="Tian Z."/>
        </authorList>
    </citation>
    <scope>NUCLEOTIDE SEQUENCE [LARGE SCALE GENOMIC DNA]</scope>
    <source>
        <strain evidence="6 7">DSM 21501</strain>
    </source>
</reference>
<evidence type="ECO:0000256" key="2">
    <source>
        <dbReference type="ARBA" id="ARBA00008520"/>
    </source>
</evidence>
<keyword evidence="4" id="KW-0732">Signal</keyword>
<dbReference type="Gene3D" id="3.40.190.10">
    <property type="entry name" value="Periplasmic binding protein-like II"/>
    <property type="match status" value="1"/>
</dbReference>
<dbReference type="Proteomes" id="UP000451860">
    <property type="component" value="Unassembled WGS sequence"/>
</dbReference>
<evidence type="ECO:0000256" key="4">
    <source>
        <dbReference type="ARBA" id="ARBA00022729"/>
    </source>
</evidence>
<dbReference type="AlphaFoldDB" id="A0A7J5UR98"/>
<dbReference type="OrthoDB" id="1650177at2"/>
<evidence type="ECO:0000313" key="7">
    <source>
        <dbReference type="Proteomes" id="UP000451860"/>
    </source>
</evidence>
<comment type="subcellular location">
    <subcellularLocation>
        <location evidence="1">Cell envelope</location>
    </subcellularLocation>
</comment>
<accession>A0A7J5UR98</accession>
<dbReference type="Pfam" id="PF01547">
    <property type="entry name" value="SBP_bac_1"/>
    <property type="match status" value="1"/>
</dbReference>
<comment type="similarity">
    <text evidence="2">Belongs to the bacterial solute-binding protein 1 family.</text>
</comment>
<keyword evidence="7" id="KW-1185">Reference proteome</keyword>
<dbReference type="SUPFAM" id="SSF53850">
    <property type="entry name" value="Periplasmic binding protein-like II"/>
    <property type="match status" value="1"/>
</dbReference>
<evidence type="ECO:0000256" key="1">
    <source>
        <dbReference type="ARBA" id="ARBA00004196"/>
    </source>
</evidence>
<dbReference type="PANTHER" id="PTHR43649">
    <property type="entry name" value="ARABINOSE-BINDING PROTEIN-RELATED"/>
    <property type="match status" value="1"/>
</dbReference>
<dbReference type="InterPro" id="IPR006059">
    <property type="entry name" value="SBP"/>
</dbReference>
<proteinExistence type="inferred from homology"/>
<keyword evidence="3" id="KW-0813">Transport</keyword>
<evidence type="ECO:0000313" key="6">
    <source>
        <dbReference type="EMBL" id="KAE8764740.1"/>
    </source>
</evidence>
<gene>
    <name evidence="6" type="ORF">GB883_07585</name>
</gene>
<dbReference type="InterPro" id="IPR050490">
    <property type="entry name" value="Bact_solute-bd_prot1"/>
</dbReference>
<dbReference type="GO" id="GO:0030313">
    <property type="term" value="C:cell envelope"/>
    <property type="evidence" value="ECO:0007669"/>
    <property type="project" value="UniProtKB-SubCell"/>
</dbReference>
<comment type="caution">
    <text evidence="6">The sequence shown here is derived from an EMBL/GenBank/DDBJ whole genome shotgun (WGS) entry which is preliminary data.</text>
</comment>
<sequence length="466" mass="47704">MTKPRRGDNVEGPTPLVRRTDLPEEGPMRTPSPRRRAAAGLTAAALLLAACSARTTDPDSSTADVSTATTVTMRVWDQSAATAYAESFDALTASHPDVRVKVEVVPRGDYDARAAEDLAAGTMSDVFWADPALTAEDEAADRLVDVGKLLGDEEDGWEPAVTGLFATDGTVWGVPQQWQAPALYYDAALTGPAGVDPARLTWAPGGGEGDALADAARALTSDGAGRHPGDPGFDAGAAATFGINAGPHLLDVVAPFLAANGARLLADGRFAFATPEGAEAVQYLVDLVRTGAAPPVGGAPALDLFRQGRLALLQASSADLPALTERAADLRVAPMIAGPQGRAGVLDAVAAVGNADSKHPGAVETVLEWLGTAEGQAALASRGLGVPAAVAAQDAYVKRWERRGVDVRPVLTAAREPVLALPAGPHAGAATAAVEQALARVFRGELPVAEGLREAQDAGNTALDGK</sequence>